<evidence type="ECO:0000313" key="1">
    <source>
        <dbReference type="EMBL" id="KAJ0043008.1"/>
    </source>
</evidence>
<protein>
    <submittedName>
        <fullName evidence="1">Uncharacterized protein</fullName>
    </submittedName>
</protein>
<reference evidence="2" key="1">
    <citation type="journal article" date="2023" name="G3 (Bethesda)">
        <title>Genome assembly and association tests identify interacting loci associated with vigor, precocity, and sex in interspecific pistachio rootstocks.</title>
        <authorList>
            <person name="Palmer W."/>
            <person name="Jacygrad E."/>
            <person name="Sagayaradj S."/>
            <person name="Cavanaugh K."/>
            <person name="Han R."/>
            <person name="Bertier L."/>
            <person name="Beede B."/>
            <person name="Kafkas S."/>
            <person name="Golino D."/>
            <person name="Preece J."/>
            <person name="Michelmore R."/>
        </authorList>
    </citation>
    <scope>NUCLEOTIDE SEQUENCE [LARGE SCALE GENOMIC DNA]</scope>
</reference>
<organism evidence="1 2">
    <name type="scientific">Pistacia integerrima</name>
    <dbReference type="NCBI Taxonomy" id="434235"/>
    <lineage>
        <taxon>Eukaryota</taxon>
        <taxon>Viridiplantae</taxon>
        <taxon>Streptophyta</taxon>
        <taxon>Embryophyta</taxon>
        <taxon>Tracheophyta</taxon>
        <taxon>Spermatophyta</taxon>
        <taxon>Magnoliopsida</taxon>
        <taxon>eudicotyledons</taxon>
        <taxon>Gunneridae</taxon>
        <taxon>Pentapetalae</taxon>
        <taxon>rosids</taxon>
        <taxon>malvids</taxon>
        <taxon>Sapindales</taxon>
        <taxon>Anacardiaceae</taxon>
        <taxon>Pistacia</taxon>
    </lineage>
</organism>
<comment type="caution">
    <text evidence="1">The sequence shown here is derived from an EMBL/GenBank/DDBJ whole genome shotgun (WGS) entry which is preliminary data.</text>
</comment>
<gene>
    <name evidence="1" type="ORF">Pint_17169</name>
</gene>
<name>A0ACC0YZ41_9ROSI</name>
<keyword evidence="2" id="KW-1185">Reference proteome</keyword>
<evidence type="ECO:0000313" key="2">
    <source>
        <dbReference type="Proteomes" id="UP001163603"/>
    </source>
</evidence>
<sequence>MARKVASGGQERFQRKHNADGAMEYWLESADLVDIRKEAGVEDPYWILMLAWSLGDNLTQDPVSAVWSSSCSRKPWPKWKGYCVPAAC</sequence>
<accession>A0ACC0YZ41</accession>
<proteinExistence type="predicted"/>
<dbReference type="Proteomes" id="UP001163603">
    <property type="component" value="Chromosome 4"/>
</dbReference>
<dbReference type="EMBL" id="CM047739">
    <property type="protein sequence ID" value="KAJ0043008.1"/>
    <property type="molecule type" value="Genomic_DNA"/>
</dbReference>